<dbReference type="PROSITE" id="PS50297">
    <property type="entry name" value="ANK_REP_REGION"/>
    <property type="match status" value="1"/>
</dbReference>
<evidence type="ECO:0000313" key="7">
    <source>
        <dbReference type="Proteomes" id="UP001446871"/>
    </source>
</evidence>
<evidence type="ECO:0000256" key="3">
    <source>
        <dbReference type="PROSITE-ProRule" id="PRU00023"/>
    </source>
</evidence>
<feature type="compositionally biased region" description="Basic and acidic residues" evidence="4">
    <location>
        <begin position="488"/>
        <end position="498"/>
    </location>
</feature>
<dbReference type="InterPro" id="IPR036770">
    <property type="entry name" value="Ankyrin_rpt-contain_sf"/>
</dbReference>
<keyword evidence="2 3" id="KW-0040">ANK repeat</keyword>
<name>A0ABR1UEU4_9PEZI</name>
<keyword evidence="5" id="KW-0732">Signal</keyword>
<evidence type="ECO:0000256" key="4">
    <source>
        <dbReference type="SAM" id="MobiDB-lite"/>
    </source>
</evidence>
<keyword evidence="1" id="KW-0677">Repeat</keyword>
<dbReference type="Gene3D" id="1.25.40.20">
    <property type="entry name" value="Ankyrin repeat-containing domain"/>
    <property type="match status" value="2"/>
</dbReference>
<evidence type="ECO:0000313" key="6">
    <source>
        <dbReference type="EMBL" id="KAK8057430.1"/>
    </source>
</evidence>
<dbReference type="Proteomes" id="UP001446871">
    <property type="component" value="Unassembled WGS sequence"/>
</dbReference>
<comment type="caution">
    <text evidence="6">The sequence shown here is derived from an EMBL/GenBank/DDBJ whole genome shotgun (WGS) entry which is preliminary data.</text>
</comment>
<organism evidence="6 7">
    <name type="scientific">Apiospora saccharicola</name>
    <dbReference type="NCBI Taxonomy" id="335842"/>
    <lineage>
        <taxon>Eukaryota</taxon>
        <taxon>Fungi</taxon>
        <taxon>Dikarya</taxon>
        <taxon>Ascomycota</taxon>
        <taxon>Pezizomycotina</taxon>
        <taxon>Sordariomycetes</taxon>
        <taxon>Xylariomycetidae</taxon>
        <taxon>Amphisphaeriales</taxon>
        <taxon>Apiosporaceae</taxon>
        <taxon>Apiospora</taxon>
    </lineage>
</organism>
<protein>
    <submittedName>
        <fullName evidence="6">Uncharacterized protein</fullName>
    </submittedName>
</protein>
<feature type="chain" id="PRO_5045240681" evidence="5">
    <location>
        <begin position="26"/>
        <end position="515"/>
    </location>
</feature>
<reference evidence="6 7" key="1">
    <citation type="submission" date="2023-01" db="EMBL/GenBank/DDBJ databases">
        <title>Analysis of 21 Apiospora genomes using comparative genomics revels a genus with tremendous synthesis potential of carbohydrate active enzymes and secondary metabolites.</title>
        <authorList>
            <person name="Sorensen T."/>
        </authorList>
    </citation>
    <scope>NUCLEOTIDE SEQUENCE [LARGE SCALE GENOMIC DNA]</scope>
    <source>
        <strain evidence="6 7">CBS 83171</strain>
    </source>
</reference>
<evidence type="ECO:0000256" key="2">
    <source>
        <dbReference type="ARBA" id="ARBA00023043"/>
    </source>
</evidence>
<accession>A0ABR1UEU4</accession>
<dbReference type="PANTHER" id="PTHR24198:SF165">
    <property type="entry name" value="ANKYRIN REPEAT-CONTAINING PROTEIN-RELATED"/>
    <property type="match status" value="1"/>
</dbReference>
<feature type="region of interest" description="Disordered" evidence="4">
    <location>
        <begin position="477"/>
        <end position="499"/>
    </location>
</feature>
<dbReference type="PROSITE" id="PS50088">
    <property type="entry name" value="ANK_REPEAT"/>
    <property type="match status" value="1"/>
</dbReference>
<dbReference type="PRINTS" id="PR01415">
    <property type="entry name" value="ANKYRIN"/>
</dbReference>
<feature type="repeat" description="ANK" evidence="3">
    <location>
        <begin position="151"/>
        <end position="184"/>
    </location>
</feature>
<dbReference type="Pfam" id="PF12796">
    <property type="entry name" value="Ank_2"/>
    <property type="match status" value="1"/>
</dbReference>
<gene>
    <name evidence="6" type="ORF">PG996_011367</name>
</gene>
<feature type="signal peptide" evidence="5">
    <location>
        <begin position="1"/>
        <end position="25"/>
    </location>
</feature>
<dbReference type="InterPro" id="IPR002110">
    <property type="entry name" value="Ankyrin_rpt"/>
</dbReference>
<evidence type="ECO:0000256" key="5">
    <source>
        <dbReference type="SAM" id="SignalP"/>
    </source>
</evidence>
<proteinExistence type="predicted"/>
<dbReference type="PANTHER" id="PTHR24198">
    <property type="entry name" value="ANKYRIN REPEAT AND PROTEIN KINASE DOMAIN-CONTAINING PROTEIN"/>
    <property type="match status" value="1"/>
</dbReference>
<dbReference type="SUPFAM" id="SSF48403">
    <property type="entry name" value="Ankyrin repeat"/>
    <property type="match status" value="1"/>
</dbReference>
<keyword evidence="7" id="KW-1185">Reference proteome</keyword>
<sequence length="515" mass="57208">MCGLLQLSDDLLLLIFLEHCDRVSAFSIGLTCRKLVDLIHGEFYRKAVQHDPASVVGWAVQRGTVATLDRLSYHLPPGQLLGLDARLETLMSPVSWGDWKRYPNGNMYKYFSQTNYVGGIFEEGLVDLDGVLLNRKKASNCPSILRQHSLSGWTPLHIAALFGNSDMVEYLITKKGMSIENRDLLHDGRGPRGTRTVMFYAAVSENSGKILPCMIRLGADINQKVGNSHMSVLAYLCDARCYRQALVLLRAGAKADFKTVHRRTLLHLCVHSHNYATTSWSKQDLVELIQALITEGDVDPNAKDRTGNTFLHLAAQNDCQVFICAFEALASLMNPIPYPPVVACSAQADHGGNGNSGPLLKIAFDVDAQNARGETVLMIACDKTSLTDYLYDRGLFYAGNGCTQPVLRRLPAIQVFLEALRPSMGLKDAQGRRVTDRICRVGKRGAPHKHPNSVKHHLEAYIRSYLQFPVSPDTPDYWAESSSGNNDDDSHNSSEKIKKAPISWEQMKINGVWHC</sequence>
<dbReference type="EMBL" id="JAQQWM010000007">
    <property type="protein sequence ID" value="KAK8057430.1"/>
    <property type="molecule type" value="Genomic_DNA"/>
</dbReference>
<dbReference type="SMART" id="SM00248">
    <property type="entry name" value="ANK"/>
    <property type="match status" value="4"/>
</dbReference>
<evidence type="ECO:0000256" key="1">
    <source>
        <dbReference type="ARBA" id="ARBA00022737"/>
    </source>
</evidence>